<accession>A0A3B1AP73</accession>
<dbReference type="AlphaFoldDB" id="A0A3B1AP73"/>
<gene>
    <name evidence="1" type="ORF">MNBD_GAMMA22-1101</name>
</gene>
<proteinExistence type="predicted"/>
<dbReference type="EMBL" id="UOFS01000042">
    <property type="protein sequence ID" value="VAX00040.1"/>
    <property type="molecule type" value="Genomic_DNA"/>
</dbReference>
<sequence>MKFNLTKITGVTLLGAAIATPSFAADVAINGFVRTGYDVTKSLLVKNDFLWQGGASQRTRQ</sequence>
<protein>
    <submittedName>
        <fullName evidence="1">Uncharacterized protein</fullName>
    </submittedName>
</protein>
<evidence type="ECO:0000313" key="1">
    <source>
        <dbReference type="EMBL" id="VAX00040.1"/>
    </source>
</evidence>
<name>A0A3B1AP73_9ZZZZ</name>
<organism evidence="1">
    <name type="scientific">hydrothermal vent metagenome</name>
    <dbReference type="NCBI Taxonomy" id="652676"/>
    <lineage>
        <taxon>unclassified sequences</taxon>
        <taxon>metagenomes</taxon>
        <taxon>ecological metagenomes</taxon>
    </lineage>
</organism>
<reference evidence="1" key="1">
    <citation type="submission" date="2018-06" db="EMBL/GenBank/DDBJ databases">
        <authorList>
            <person name="Zhirakovskaya E."/>
        </authorList>
    </citation>
    <scope>NUCLEOTIDE SEQUENCE</scope>
</reference>